<dbReference type="Proteomes" id="UP000198521">
    <property type="component" value="Unassembled WGS sequence"/>
</dbReference>
<dbReference type="RefSeq" id="WP_170837005.1">
    <property type="nucleotide sequence ID" value="NZ_FOAB01000002.1"/>
</dbReference>
<dbReference type="InterPro" id="IPR015996">
    <property type="entry name" value="UCP028451"/>
</dbReference>
<accession>A0A1H7J5P5</accession>
<keyword evidence="2" id="KW-1185">Reference proteome</keyword>
<dbReference type="STRING" id="1038014.SAMN04487910_0899"/>
<evidence type="ECO:0000313" key="1">
    <source>
        <dbReference type="EMBL" id="SEK69998.1"/>
    </source>
</evidence>
<dbReference type="PANTHER" id="PTHR36452:SF1">
    <property type="entry name" value="DUF2461 DOMAIN-CONTAINING PROTEIN"/>
    <property type="match status" value="1"/>
</dbReference>
<organism evidence="1 2">
    <name type="scientific">Aquimarina amphilecti</name>
    <dbReference type="NCBI Taxonomy" id="1038014"/>
    <lineage>
        <taxon>Bacteria</taxon>
        <taxon>Pseudomonadati</taxon>
        <taxon>Bacteroidota</taxon>
        <taxon>Flavobacteriia</taxon>
        <taxon>Flavobacteriales</taxon>
        <taxon>Flavobacteriaceae</taxon>
        <taxon>Aquimarina</taxon>
    </lineage>
</organism>
<dbReference type="PANTHER" id="PTHR36452">
    <property type="entry name" value="CHROMOSOME 12, WHOLE GENOME SHOTGUN SEQUENCE"/>
    <property type="match status" value="1"/>
</dbReference>
<dbReference type="PIRSF" id="PIRSF028451">
    <property type="entry name" value="UCP028451"/>
    <property type="match status" value="1"/>
</dbReference>
<reference evidence="1 2" key="1">
    <citation type="submission" date="2016-10" db="EMBL/GenBank/DDBJ databases">
        <authorList>
            <person name="de Groot N.N."/>
        </authorList>
    </citation>
    <scope>NUCLEOTIDE SEQUENCE [LARGE SCALE GENOMIC DNA]</scope>
    <source>
        <strain evidence="1 2">DSM 25232</strain>
    </source>
</reference>
<name>A0A1H7J5P5_AQUAM</name>
<protein>
    <submittedName>
        <fullName evidence="1">TIGR02453 family protein</fullName>
    </submittedName>
</protein>
<dbReference type="EMBL" id="FOAB01000002">
    <property type="protein sequence ID" value="SEK69998.1"/>
    <property type="molecule type" value="Genomic_DNA"/>
</dbReference>
<dbReference type="Pfam" id="PF09365">
    <property type="entry name" value="DUF2461"/>
    <property type="match status" value="1"/>
</dbReference>
<proteinExistence type="predicted"/>
<sequence>MQYFTNDFVGFFEELSTNNHREWFHANKKRYEESVKKPFEIFLGKLIQEIQKYDPMLDIEPKDCILRINKDIRFSKDKSPYNLYYTAFVSGGGRKDKSVPGMFLRFSPEMVGVMGGCFGISKEQLHSIRTKIDQDSSQFRKLIENKDFVQKFGEIKGRALKRIPKEWKEAYEKEPLIANKQFYFVGEVSPSIITSDSLINELMNYWKVMRPVNEYLIEAIQ</sequence>
<dbReference type="NCBIfam" id="TIGR02453">
    <property type="entry name" value="TIGR02453 family protein"/>
    <property type="match status" value="1"/>
</dbReference>
<gene>
    <name evidence="1" type="ORF">SAMN04487910_0899</name>
</gene>
<evidence type="ECO:0000313" key="2">
    <source>
        <dbReference type="Proteomes" id="UP000198521"/>
    </source>
</evidence>
<dbReference type="InterPro" id="IPR012808">
    <property type="entry name" value="CHP02453"/>
</dbReference>
<dbReference type="AlphaFoldDB" id="A0A1H7J5P5"/>